<feature type="compositionally biased region" description="Basic and acidic residues" evidence="1">
    <location>
        <begin position="64"/>
        <end position="75"/>
    </location>
</feature>
<dbReference type="Proteomes" id="UP000008227">
    <property type="component" value="Chromosome 6"/>
</dbReference>
<dbReference type="Bgee" id="ENSSSCG00000035791">
    <property type="expression patterns" value="Expressed in forelimb bud and 32 other cell types or tissues"/>
</dbReference>
<evidence type="ECO:0000256" key="1">
    <source>
        <dbReference type="SAM" id="MobiDB-lite"/>
    </source>
</evidence>
<dbReference type="ExpressionAtlas" id="A0A5G2QFV8">
    <property type="expression patterns" value="baseline and differential"/>
</dbReference>
<dbReference type="GeneTree" id="ENSGT00940000162237"/>
<feature type="compositionally biased region" description="Low complexity" evidence="1">
    <location>
        <begin position="10"/>
        <end position="24"/>
    </location>
</feature>
<keyword evidence="3" id="KW-1185">Reference proteome</keyword>
<gene>
    <name evidence="2 4" type="primary">SIX5</name>
</gene>
<reference evidence="2" key="3">
    <citation type="submission" date="2025-08" db="UniProtKB">
        <authorList>
            <consortium name="Ensembl"/>
        </authorList>
    </citation>
    <scope>IDENTIFICATION</scope>
</reference>
<reference evidence="2" key="4">
    <citation type="submission" date="2025-09" db="UniProtKB">
        <authorList>
            <consortium name="Ensembl"/>
        </authorList>
    </citation>
    <scope>IDENTIFICATION</scope>
</reference>
<evidence type="ECO:0000313" key="4">
    <source>
        <dbReference type="VGNC" id="VGNC:92896"/>
    </source>
</evidence>
<dbReference type="VGNC" id="VGNC:92896">
    <property type="gene designation" value="SIX5"/>
</dbReference>
<feature type="compositionally biased region" description="Low complexity" evidence="1">
    <location>
        <begin position="34"/>
        <end position="43"/>
    </location>
</feature>
<feature type="region of interest" description="Disordered" evidence="1">
    <location>
        <begin position="1"/>
        <end position="75"/>
    </location>
</feature>
<evidence type="ECO:0000313" key="3">
    <source>
        <dbReference type="Proteomes" id="UP000008227"/>
    </source>
</evidence>
<proteinExistence type="predicted"/>
<accession>A0A5G2QFV8</accession>
<dbReference type="Ensembl" id="ENSSSCT00000068713.2">
    <property type="protein sequence ID" value="ENSSSCP00000062661.1"/>
    <property type="gene ID" value="ENSSSCG00000035791.3"/>
</dbReference>
<protein>
    <submittedName>
        <fullName evidence="2">SIX homeobox 5</fullName>
    </submittedName>
</protein>
<name>A0A5G2QFV8_PIG</name>
<evidence type="ECO:0000313" key="2">
    <source>
        <dbReference type="Ensembl" id="ENSSSCP00000062661.1"/>
    </source>
</evidence>
<reference evidence="3" key="1">
    <citation type="submission" date="2009-11" db="EMBL/GenBank/DDBJ databases">
        <authorList>
            <consortium name="Porcine genome sequencing project"/>
        </authorList>
    </citation>
    <scope>NUCLEOTIDE SEQUENCE [LARGE SCALE GENOMIC DNA]</scope>
    <source>
        <strain evidence="3">Duroc</strain>
    </source>
</reference>
<sequence length="75" mass="8122">MATLPSEPSAGPAAGGEAVAAAAAAEEEEEEARQLLQTLQAAEGQQLVQEPTPARPDRGRRRRAGQERVRWEPRY</sequence>
<reference evidence="2" key="2">
    <citation type="journal article" date="2020" name="Gigascience">
        <title>An improved pig reference genome sequence to enable pig genetics and genomics research.</title>
        <authorList>
            <person name="Warr A."/>
            <person name="Affara N."/>
            <person name="Aken B."/>
            <person name="Beiki H."/>
            <person name="Bickhart D.M."/>
            <person name="Billis K."/>
            <person name="Chow W."/>
            <person name="Eory L."/>
            <person name="Finlayson H.A."/>
            <person name="Flicek P."/>
            <person name="Giron C.G."/>
            <person name="Griffin D.K."/>
            <person name="Hall R."/>
            <person name="Hannum G."/>
            <person name="Hourlier T."/>
            <person name="Howe K."/>
            <person name="Hume D.A."/>
            <person name="Izuogu O."/>
            <person name="Kim K."/>
            <person name="Koren S."/>
            <person name="Liu H."/>
            <person name="Manchanda N."/>
            <person name="Martin F.J."/>
            <person name="Nonneman D.J."/>
            <person name="O'Connor R.E."/>
            <person name="Phillippy A.M."/>
            <person name="Rohrer G.A."/>
            <person name="Rosen B.D."/>
            <person name="Rund L.A."/>
            <person name="Sargent C.A."/>
            <person name="Schook L.B."/>
            <person name="Schroeder S.G."/>
            <person name="Schwartz A.S."/>
            <person name="Skinner B.M."/>
            <person name="Talbot R."/>
            <person name="Tseng E."/>
            <person name="Tuggle C.K."/>
            <person name="Watson M."/>
            <person name="Smith T.P.L."/>
            <person name="Archibald A.L."/>
        </authorList>
    </citation>
    <scope>NUCLEOTIDE SEQUENCE [LARGE SCALE GENOMIC DNA]</scope>
    <source>
        <strain evidence="2">Duroc</strain>
    </source>
</reference>
<organism evidence="2 3">
    <name type="scientific">Sus scrofa</name>
    <name type="common">Pig</name>
    <dbReference type="NCBI Taxonomy" id="9823"/>
    <lineage>
        <taxon>Eukaryota</taxon>
        <taxon>Metazoa</taxon>
        <taxon>Chordata</taxon>
        <taxon>Craniata</taxon>
        <taxon>Vertebrata</taxon>
        <taxon>Euteleostomi</taxon>
        <taxon>Mammalia</taxon>
        <taxon>Eutheria</taxon>
        <taxon>Laurasiatheria</taxon>
        <taxon>Artiodactyla</taxon>
        <taxon>Suina</taxon>
        <taxon>Suidae</taxon>
        <taxon>Sus</taxon>
    </lineage>
</organism>
<dbReference type="AlphaFoldDB" id="A0A5G2QFV8"/>